<keyword evidence="2 3" id="KW-0687">Ribonucleoprotein</keyword>
<accession>A0A2M6WXY6</accession>
<dbReference type="InterPro" id="IPR000702">
    <property type="entry name" value="Ribosomal_uL6-like"/>
</dbReference>
<organism evidence="7 8">
    <name type="scientific">Candidatus Berkelbacteria bacterium CG10_big_fil_rev_8_21_14_0_10_41_12</name>
    <dbReference type="NCBI Taxonomy" id="1974513"/>
    <lineage>
        <taxon>Bacteria</taxon>
        <taxon>Candidatus Berkelbacteria</taxon>
    </lineage>
</organism>
<evidence type="ECO:0000256" key="5">
    <source>
        <dbReference type="RuleBase" id="RU003870"/>
    </source>
</evidence>
<dbReference type="NCBIfam" id="TIGR03654">
    <property type="entry name" value="L6_bact"/>
    <property type="match status" value="1"/>
</dbReference>
<feature type="domain" description="Large ribosomal subunit protein uL6 alpha-beta" evidence="6">
    <location>
        <begin position="13"/>
        <end position="83"/>
    </location>
</feature>
<dbReference type="PROSITE" id="PS00525">
    <property type="entry name" value="RIBOSOMAL_L6_1"/>
    <property type="match status" value="1"/>
</dbReference>
<reference evidence="8" key="1">
    <citation type="submission" date="2017-09" db="EMBL/GenBank/DDBJ databases">
        <title>Depth-based differentiation of microbial function through sediment-hosted aquifers and enrichment of novel symbionts in the deep terrestrial subsurface.</title>
        <authorList>
            <person name="Probst A.J."/>
            <person name="Ladd B."/>
            <person name="Jarett J.K."/>
            <person name="Geller-Mcgrath D.E."/>
            <person name="Sieber C.M.K."/>
            <person name="Emerson J.B."/>
            <person name="Anantharaman K."/>
            <person name="Thomas B.C."/>
            <person name="Malmstrom R."/>
            <person name="Stieglmeier M."/>
            <person name="Klingl A."/>
            <person name="Woyke T."/>
            <person name="Ryan C.M."/>
            <person name="Banfield J.F."/>
        </authorList>
    </citation>
    <scope>NUCLEOTIDE SEQUENCE [LARGE SCALE GENOMIC DNA]</scope>
</reference>
<evidence type="ECO:0000256" key="2">
    <source>
        <dbReference type="ARBA" id="ARBA00023274"/>
    </source>
</evidence>
<dbReference type="InterPro" id="IPR019906">
    <property type="entry name" value="Ribosomal_uL6_bac-type"/>
</dbReference>
<comment type="function">
    <text evidence="3 5">This protein binds to the 23S rRNA, and is important in its secondary structure. It is located near the subunit interface in the base of the L7/L12 stalk, and near the tRNA binding site of the peptidyltransferase center.</text>
</comment>
<dbReference type="Gene3D" id="3.90.930.12">
    <property type="entry name" value="Ribosomal protein L6, alpha-beta domain"/>
    <property type="match status" value="2"/>
</dbReference>
<dbReference type="Pfam" id="PF00347">
    <property type="entry name" value="Ribosomal_L6"/>
    <property type="match status" value="2"/>
</dbReference>
<dbReference type="GO" id="GO:0019843">
    <property type="term" value="F:rRNA binding"/>
    <property type="evidence" value="ECO:0007669"/>
    <property type="project" value="UniProtKB-UniRule"/>
</dbReference>
<evidence type="ECO:0000313" key="7">
    <source>
        <dbReference type="EMBL" id="PIT97596.1"/>
    </source>
</evidence>
<keyword evidence="3 5" id="KW-0699">rRNA-binding</keyword>
<evidence type="ECO:0000256" key="4">
    <source>
        <dbReference type="RuleBase" id="RU003869"/>
    </source>
</evidence>
<protein>
    <recommendedName>
        <fullName evidence="3">Large ribosomal subunit protein uL6</fullName>
    </recommendedName>
</protein>
<dbReference type="InterPro" id="IPR020040">
    <property type="entry name" value="Ribosomal_uL6_a/b-dom"/>
</dbReference>
<dbReference type="AlphaFoldDB" id="A0A2M6WXY6"/>
<dbReference type="HAMAP" id="MF_01365_B">
    <property type="entry name" value="Ribosomal_uL6_B"/>
    <property type="match status" value="1"/>
</dbReference>
<dbReference type="GO" id="GO:0002181">
    <property type="term" value="P:cytoplasmic translation"/>
    <property type="evidence" value="ECO:0007669"/>
    <property type="project" value="TreeGrafter"/>
</dbReference>
<feature type="domain" description="Large ribosomal subunit protein uL6 alpha-beta" evidence="6">
    <location>
        <begin position="92"/>
        <end position="164"/>
    </location>
</feature>
<dbReference type="PRINTS" id="PR00059">
    <property type="entry name" value="RIBOSOMALL6"/>
</dbReference>
<gene>
    <name evidence="3" type="primary">rplF</name>
    <name evidence="7" type="ORF">COT77_00595</name>
</gene>
<comment type="subunit">
    <text evidence="3">Part of the 50S ribosomal subunit.</text>
</comment>
<evidence type="ECO:0000256" key="3">
    <source>
        <dbReference type="HAMAP-Rule" id="MF_01365"/>
    </source>
</evidence>
<keyword evidence="3 5" id="KW-0694">RNA-binding</keyword>
<dbReference type="Proteomes" id="UP000228596">
    <property type="component" value="Unassembled WGS sequence"/>
</dbReference>
<comment type="caution">
    <text evidence="7">The sequence shown here is derived from an EMBL/GenBank/DDBJ whole genome shotgun (WGS) entry which is preliminary data.</text>
</comment>
<dbReference type="PANTHER" id="PTHR11655">
    <property type="entry name" value="60S/50S RIBOSOMAL PROTEIN L6/L9"/>
    <property type="match status" value="1"/>
</dbReference>
<dbReference type="InterPro" id="IPR002358">
    <property type="entry name" value="Ribosomal_uL6_CS"/>
</dbReference>
<dbReference type="PIRSF" id="PIRSF002162">
    <property type="entry name" value="Ribosomal_L6"/>
    <property type="match status" value="1"/>
</dbReference>
<dbReference type="EMBL" id="PEZV01000004">
    <property type="protein sequence ID" value="PIT97596.1"/>
    <property type="molecule type" value="Genomic_DNA"/>
</dbReference>
<name>A0A2M6WXY6_9BACT</name>
<dbReference type="PANTHER" id="PTHR11655:SF14">
    <property type="entry name" value="LARGE RIBOSOMAL SUBUNIT PROTEIN UL6M"/>
    <property type="match status" value="1"/>
</dbReference>
<dbReference type="InterPro" id="IPR036789">
    <property type="entry name" value="Ribosomal_uL6-like_a/b-dom_sf"/>
</dbReference>
<dbReference type="GO" id="GO:0022625">
    <property type="term" value="C:cytosolic large ribosomal subunit"/>
    <property type="evidence" value="ECO:0007669"/>
    <property type="project" value="UniProtKB-UniRule"/>
</dbReference>
<dbReference type="GO" id="GO:0003735">
    <property type="term" value="F:structural constituent of ribosome"/>
    <property type="evidence" value="ECO:0007669"/>
    <property type="project" value="UniProtKB-UniRule"/>
</dbReference>
<dbReference type="SUPFAM" id="SSF56053">
    <property type="entry name" value="Ribosomal protein L6"/>
    <property type="match status" value="2"/>
</dbReference>
<sequence>MSRIGNKPVTIKEGVKVNLNNNVLEVSGPKGVVEVKIHTKILVEVREGEKIIVKRKSNDRLSRSLHGLVRTLINNAINGVTEGFEKKLEIKGVGYRAALEENELVLSVGFSHLVRFKIPENIEVKVVKNIITVSGIDKQLVGEVASKIRDIKKPEPYKGKGIRYMNEYVIRKVGKAVKTGSTQ</sequence>
<evidence type="ECO:0000259" key="6">
    <source>
        <dbReference type="Pfam" id="PF00347"/>
    </source>
</evidence>
<evidence type="ECO:0000313" key="8">
    <source>
        <dbReference type="Proteomes" id="UP000228596"/>
    </source>
</evidence>
<keyword evidence="1 3" id="KW-0689">Ribosomal protein</keyword>
<proteinExistence type="inferred from homology"/>
<evidence type="ECO:0000256" key="1">
    <source>
        <dbReference type="ARBA" id="ARBA00022980"/>
    </source>
</evidence>
<comment type="similarity">
    <text evidence="3 4">Belongs to the universal ribosomal protein uL6 family.</text>
</comment>